<reference evidence="1 2" key="1">
    <citation type="submission" date="2021-06" db="EMBL/GenBank/DDBJ databases">
        <title>Caerostris extrusa draft genome.</title>
        <authorList>
            <person name="Kono N."/>
            <person name="Arakawa K."/>
        </authorList>
    </citation>
    <scope>NUCLEOTIDE SEQUENCE [LARGE SCALE GENOMIC DNA]</scope>
</reference>
<organism evidence="1 2">
    <name type="scientific">Caerostris extrusa</name>
    <name type="common">Bark spider</name>
    <name type="synonym">Caerostris bankana</name>
    <dbReference type="NCBI Taxonomy" id="172846"/>
    <lineage>
        <taxon>Eukaryota</taxon>
        <taxon>Metazoa</taxon>
        <taxon>Ecdysozoa</taxon>
        <taxon>Arthropoda</taxon>
        <taxon>Chelicerata</taxon>
        <taxon>Arachnida</taxon>
        <taxon>Araneae</taxon>
        <taxon>Araneomorphae</taxon>
        <taxon>Entelegynae</taxon>
        <taxon>Araneoidea</taxon>
        <taxon>Araneidae</taxon>
        <taxon>Caerostris</taxon>
    </lineage>
</organism>
<evidence type="ECO:0000313" key="1">
    <source>
        <dbReference type="EMBL" id="GIY37816.1"/>
    </source>
</evidence>
<name>A0AAV4SX34_CAEEX</name>
<accession>A0AAV4SX34</accession>
<keyword evidence="2" id="KW-1185">Reference proteome</keyword>
<dbReference type="EMBL" id="BPLR01010219">
    <property type="protein sequence ID" value="GIY37816.1"/>
    <property type="molecule type" value="Genomic_DNA"/>
</dbReference>
<protein>
    <submittedName>
        <fullName evidence="1">Uncharacterized protein</fullName>
    </submittedName>
</protein>
<dbReference type="Proteomes" id="UP001054945">
    <property type="component" value="Unassembled WGS sequence"/>
</dbReference>
<gene>
    <name evidence="1" type="ORF">CEXT_491381</name>
</gene>
<comment type="caution">
    <text evidence="1">The sequence shown here is derived from an EMBL/GenBank/DDBJ whole genome shotgun (WGS) entry which is preliminary data.</text>
</comment>
<sequence>MKNNFQVFSEQSHLNRGTVERLVCYVHSVSPEDLQRELSVPIGYKGGGIQSIHPLAETYAPRFLQLSAGFVEKAVCSRSVGIPRIRPASIQVAKLYADAAGIPGSQFARLGKFRRSSGLLLFESVCSLRIDGCGIRKQNV</sequence>
<dbReference type="AlphaFoldDB" id="A0AAV4SX34"/>
<evidence type="ECO:0000313" key="2">
    <source>
        <dbReference type="Proteomes" id="UP001054945"/>
    </source>
</evidence>
<proteinExistence type="predicted"/>